<name>A0A382T5S0_9ZZZZ</name>
<organism evidence="1">
    <name type="scientific">marine metagenome</name>
    <dbReference type="NCBI Taxonomy" id="408172"/>
    <lineage>
        <taxon>unclassified sequences</taxon>
        <taxon>metagenomes</taxon>
        <taxon>ecological metagenomes</taxon>
    </lineage>
</organism>
<evidence type="ECO:0000313" key="1">
    <source>
        <dbReference type="EMBL" id="SVD17406.1"/>
    </source>
</evidence>
<protein>
    <submittedName>
        <fullName evidence="1">Uncharacterized protein</fullName>
    </submittedName>
</protein>
<accession>A0A382T5S0</accession>
<sequence>MKAESLLDKIRKVFPSVKNSKEQITPGETMLNNNFASIVIFVECVVSQLYTQKSDPTYRNREKGLKGLDWLKSQKAKDVKYQSALDEIKILYTWWTDLRPKRGDPWDGISRSFS</sequence>
<feature type="non-terminal residue" evidence="1">
    <location>
        <position position="114"/>
    </location>
</feature>
<dbReference type="EMBL" id="UINC01134089">
    <property type="protein sequence ID" value="SVD17406.1"/>
    <property type="molecule type" value="Genomic_DNA"/>
</dbReference>
<dbReference type="AlphaFoldDB" id="A0A382T5S0"/>
<proteinExistence type="predicted"/>
<reference evidence="1" key="1">
    <citation type="submission" date="2018-05" db="EMBL/GenBank/DDBJ databases">
        <authorList>
            <person name="Lanie J.A."/>
            <person name="Ng W.-L."/>
            <person name="Kazmierczak K.M."/>
            <person name="Andrzejewski T.M."/>
            <person name="Davidsen T.M."/>
            <person name="Wayne K.J."/>
            <person name="Tettelin H."/>
            <person name="Glass J.I."/>
            <person name="Rusch D."/>
            <person name="Podicherti R."/>
            <person name="Tsui H.-C.T."/>
            <person name="Winkler M.E."/>
        </authorList>
    </citation>
    <scope>NUCLEOTIDE SEQUENCE</scope>
</reference>
<gene>
    <name evidence="1" type="ORF">METZ01_LOCUS370260</name>
</gene>